<evidence type="ECO:0000313" key="1">
    <source>
        <dbReference type="EMBL" id="CAD9701838.1"/>
    </source>
</evidence>
<dbReference type="AlphaFoldDB" id="A0A7S2SJK9"/>
<dbReference type="EMBL" id="HBHK01023289">
    <property type="protein sequence ID" value="CAD9701838.1"/>
    <property type="molecule type" value="Transcribed_RNA"/>
</dbReference>
<accession>A0A7S2SJK9</accession>
<proteinExistence type="predicted"/>
<organism evidence="1">
    <name type="scientific">Mucochytrium quahogii</name>
    <dbReference type="NCBI Taxonomy" id="96639"/>
    <lineage>
        <taxon>Eukaryota</taxon>
        <taxon>Sar</taxon>
        <taxon>Stramenopiles</taxon>
        <taxon>Bigyra</taxon>
        <taxon>Labyrinthulomycetes</taxon>
        <taxon>Thraustochytrida</taxon>
        <taxon>Thraustochytriidae</taxon>
        <taxon>Mucochytrium</taxon>
    </lineage>
</organism>
<sequence length="149" mass="15568">MSAPGLAKLPGKASHAVAPPKAAAIHSAGVNISKNMRNAATVSKSGPRSTVHHMTFWRMGMTTLGRTEHGSQSGIVPGRGVGVGRFVGARVLHSWASAASTSVLMGSRQSCLILRFQISAFSTTARDGSIGSRSGRIHQNGPLEGRLIW</sequence>
<gene>
    <name evidence="1" type="ORF">QSP1433_LOCUS14729</name>
</gene>
<protein>
    <submittedName>
        <fullName evidence="1">Uncharacterized protein</fullName>
    </submittedName>
</protein>
<name>A0A7S2SJK9_9STRA</name>
<reference evidence="1" key="1">
    <citation type="submission" date="2021-01" db="EMBL/GenBank/DDBJ databases">
        <authorList>
            <person name="Corre E."/>
            <person name="Pelletier E."/>
            <person name="Niang G."/>
            <person name="Scheremetjew M."/>
            <person name="Finn R."/>
            <person name="Kale V."/>
            <person name="Holt S."/>
            <person name="Cochrane G."/>
            <person name="Meng A."/>
            <person name="Brown T."/>
            <person name="Cohen L."/>
        </authorList>
    </citation>
    <scope>NUCLEOTIDE SEQUENCE</scope>
    <source>
        <strain evidence="1">NY070348D</strain>
    </source>
</reference>